<keyword evidence="2" id="KW-1185">Reference proteome</keyword>
<proteinExistence type="predicted"/>
<dbReference type="Proteomes" id="UP000472275">
    <property type="component" value="Chromosome 22"/>
</dbReference>
<reference evidence="1" key="1">
    <citation type="submission" date="2025-08" db="UniProtKB">
        <authorList>
            <consortium name="Ensembl"/>
        </authorList>
    </citation>
    <scope>IDENTIFICATION</scope>
</reference>
<reference evidence="1" key="2">
    <citation type="submission" date="2025-09" db="UniProtKB">
        <authorList>
            <consortium name="Ensembl"/>
        </authorList>
    </citation>
    <scope>IDENTIFICATION</scope>
</reference>
<organism evidence="1 2">
    <name type="scientific">Aquila chrysaetos chrysaetos</name>
    <dbReference type="NCBI Taxonomy" id="223781"/>
    <lineage>
        <taxon>Eukaryota</taxon>
        <taxon>Metazoa</taxon>
        <taxon>Chordata</taxon>
        <taxon>Craniata</taxon>
        <taxon>Vertebrata</taxon>
        <taxon>Euteleostomi</taxon>
        <taxon>Archelosauria</taxon>
        <taxon>Archosauria</taxon>
        <taxon>Dinosauria</taxon>
        <taxon>Saurischia</taxon>
        <taxon>Theropoda</taxon>
        <taxon>Coelurosauria</taxon>
        <taxon>Aves</taxon>
        <taxon>Neognathae</taxon>
        <taxon>Neoaves</taxon>
        <taxon>Telluraves</taxon>
        <taxon>Accipitrimorphae</taxon>
        <taxon>Accipitriformes</taxon>
        <taxon>Accipitridae</taxon>
        <taxon>Accipitrinae</taxon>
        <taxon>Aquila</taxon>
    </lineage>
</organism>
<protein>
    <submittedName>
        <fullName evidence="1">Uncharacterized protein</fullName>
    </submittedName>
</protein>
<evidence type="ECO:0000313" key="1">
    <source>
        <dbReference type="Ensembl" id="ENSACCP00020023611.1"/>
    </source>
</evidence>
<dbReference type="AlphaFoldDB" id="A0A663FFK1"/>
<dbReference type="Ensembl" id="ENSACCT00020024656.1">
    <property type="protein sequence ID" value="ENSACCP00020023611.1"/>
    <property type="gene ID" value="ENSACCG00020016216.1"/>
</dbReference>
<evidence type="ECO:0000313" key="2">
    <source>
        <dbReference type="Proteomes" id="UP000472275"/>
    </source>
</evidence>
<accession>A0A663FFK1</accession>
<name>A0A663FFK1_AQUCH</name>
<dbReference type="InParanoid" id="A0A663FFK1"/>
<sequence>MLLSWSLERVAVPLGTLAGRFSPSVTLSPWSPSGCRGALRPGQGRAWGGQRAGASLVQPAKPGAGETLRAREQQKLSCEGGSKGGFGLCCVFCAPSSPSPRCCFCFV</sequence>